<dbReference type="NCBIfam" id="TIGR03618">
    <property type="entry name" value="Rv1155_F420"/>
    <property type="match status" value="1"/>
</dbReference>
<evidence type="ECO:0000259" key="2">
    <source>
        <dbReference type="Pfam" id="PF01243"/>
    </source>
</evidence>
<evidence type="ECO:0000313" key="6">
    <source>
        <dbReference type="Proteomes" id="UP000257479"/>
    </source>
</evidence>
<dbReference type="GO" id="GO:0070967">
    <property type="term" value="F:coenzyme F420 binding"/>
    <property type="evidence" value="ECO:0007669"/>
    <property type="project" value="TreeGrafter"/>
</dbReference>
<dbReference type="EMBL" id="JYIY01000070">
    <property type="protein sequence ID" value="KJL36982.1"/>
    <property type="molecule type" value="Genomic_DNA"/>
</dbReference>
<dbReference type="Proteomes" id="UP000257479">
    <property type="component" value="Unassembled WGS sequence"/>
</dbReference>
<dbReference type="STRING" id="400772.RR49_01318"/>
<evidence type="ECO:0000313" key="4">
    <source>
        <dbReference type="EMBL" id="KJL36982.1"/>
    </source>
</evidence>
<proteinExistence type="predicted"/>
<keyword evidence="5" id="KW-1185">Reference proteome</keyword>
<evidence type="ECO:0000313" key="3">
    <source>
        <dbReference type="EMBL" id="HAN23540.1"/>
    </source>
</evidence>
<evidence type="ECO:0000313" key="5">
    <source>
        <dbReference type="Proteomes" id="UP000033451"/>
    </source>
</evidence>
<protein>
    <submittedName>
        <fullName evidence="3">PPOX class F420-dependent oxidoreductase</fullName>
    </submittedName>
    <submittedName>
        <fullName evidence="4">Pyridoxamine 5'-phosphate oxidase</fullName>
    </submittedName>
</protein>
<dbReference type="EMBL" id="DMNG01000048">
    <property type="protein sequence ID" value="HAN23540.1"/>
    <property type="molecule type" value="Genomic_DNA"/>
</dbReference>
<reference evidence="3 6" key="2">
    <citation type="journal article" date="2018" name="Nat. Biotechnol.">
        <title>A standardized bacterial taxonomy based on genome phylogeny substantially revises the tree of life.</title>
        <authorList>
            <person name="Parks D.H."/>
            <person name="Chuvochina M."/>
            <person name="Waite D.W."/>
            <person name="Rinke C."/>
            <person name="Skarshewski A."/>
            <person name="Chaumeil P.A."/>
            <person name="Hugenholtz P."/>
        </authorList>
    </citation>
    <scope>NUCLEOTIDE SEQUENCE [LARGE SCALE GENOMIC DNA]</scope>
    <source>
        <strain evidence="3">UBA9152</strain>
    </source>
</reference>
<dbReference type="RefSeq" id="WP_045247263.1">
    <property type="nucleotide sequence ID" value="NZ_DAIQHQ010000007.1"/>
</dbReference>
<dbReference type="InterPro" id="IPR012349">
    <property type="entry name" value="Split_barrel_FMN-bd"/>
</dbReference>
<name>A0A0F0LUM6_9MICO</name>
<organism evidence="4 5">
    <name type="scientific">Microbacterium ginsengisoli</name>
    <dbReference type="NCBI Taxonomy" id="400772"/>
    <lineage>
        <taxon>Bacteria</taxon>
        <taxon>Bacillati</taxon>
        <taxon>Actinomycetota</taxon>
        <taxon>Actinomycetes</taxon>
        <taxon>Micrococcales</taxon>
        <taxon>Microbacteriaceae</taxon>
        <taxon>Microbacterium</taxon>
    </lineage>
</organism>
<dbReference type="AlphaFoldDB" id="A0A0F0LUM6"/>
<reference evidence="4 5" key="1">
    <citation type="submission" date="2015-02" db="EMBL/GenBank/DDBJ databases">
        <title>Draft genome sequences of ten Microbacterium spp. with emphasis on heavy metal contaminated environments.</title>
        <authorList>
            <person name="Corretto E."/>
        </authorList>
    </citation>
    <scope>NUCLEOTIDE SEQUENCE [LARGE SCALE GENOMIC DNA]</scope>
    <source>
        <strain evidence="4 5">DSM 18659</strain>
    </source>
</reference>
<dbReference type="GO" id="GO:0016627">
    <property type="term" value="F:oxidoreductase activity, acting on the CH-CH group of donors"/>
    <property type="evidence" value="ECO:0007669"/>
    <property type="project" value="TreeGrafter"/>
</dbReference>
<accession>A0A0F0LUM6</accession>
<keyword evidence="1" id="KW-0560">Oxidoreductase</keyword>
<dbReference type="Proteomes" id="UP000033451">
    <property type="component" value="Unassembled WGS sequence"/>
</dbReference>
<comment type="caution">
    <text evidence="4">The sequence shown here is derived from an EMBL/GenBank/DDBJ whole genome shotgun (WGS) entry which is preliminary data.</text>
</comment>
<dbReference type="InterPro" id="IPR011576">
    <property type="entry name" value="Pyridox_Oxase_N"/>
</dbReference>
<dbReference type="InterPro" id="IPR019920">
    <property type="entry name" value="F420-binding_dom_put"/>
</dbReference>
<dbReference type="GO" id="GO:0005829">
    <property type="term" value="C:cytosol"/>
    <property type="evidence" value="ECO:0007669"/>
    <property type="project" value="TreeGrafter"/>
</dbReference>
<dbReference type="InterPro" id="IPR052019">
    <property type="entry name" value="F420H2_bilvrd_red/Heme_oxyg"/>
</dbReference>
<gene>
    <name evidence="3" type="ORF">DCP95_03085</name>
    <name evidence="4" type="ORF">RR49_01318</name>
</gene>
<dbReference type="PATRIC" id="fig|400772.4.peg.1341"/>
<sequence>MTVALTPAQRRLLDAPNYGALGTVRPDGVVQVNPMWFLLDGDTIAFTHTTRRQKFRNLQQNPAMALMVFDPDHPYSYVELRGELVEVRPDPGGDFFVVLGKRYGNADQQPPADRADRVVLVMRIDAVGGQ</sequence>
<dbReference type="PANTHER" id="PTHR35176:SF6">
    <property type="entry name" value="HEME OXYGENASE HI_0854-RELATED"/>
    <property type="match status" value="1"/>
</dbReference>
<dbReference type="Pfam" id="PF01243">
    <property type="entry name" value="PNPOx_N"/>
    <property type="match status" value="1"/>
</dbReference>
<feature type="domain" description="Pyridoxamine 5'-phosphate oxidase N-terminal" evidence="2">
    <location>
        <begin position="5"/>
        <end position="127"/>
    </location>
</feature>
<dbReference type="PANTHER" id="PTHR35176">
    <property type="entry name" value="HEME OXYGENASE HI_0854-RELATED"/>
    <property type="match status" value="1"/>
</dbReference>
<dbReference type="OrthoDB" id="162914at2"/>
<dbReference type="SUPFAM" id="SSF50475">
    <property type="entry name" value="FMN-binding split barrel"/>
    <property type="match status" value="1"/>
</dbReference>
<dbReference type="Gene3D" id="2.30.110.10">
    <property type="entry name" value="Electron Transport, Fmn-binding Protein, Chain A"/>
    <property type="match status" value="1"/>
</dbReference>
<evidence type="ECO:0000256" key="1">
    <source>
        <dbReference type="ARBA" id="ARBA00023002"/>
    </source>
</evidence>